<feature type="region of interest" description="Disordered" evidence="1">
    <location>
        <begin position="1"/>
        <end position="26"/>
    </location>
</feature>
<dbReference type="KEGG" id="msj:MSSAC_2778"/>
<sequence length="118" mass="12616">MAEGDSRNRKYPFGVDGTEIAASDDTTKPDSGFINVDGAEYFWLTGSYTGDSTSVTINVLGYADENDNGDVIRTMTLGTGETSGKMIIEGGLPFVKIEGINDDDTNPATLKVILNIVR</sequence>
<dbReference type="STRING" id="1434118.MSSAC_2778"/>
<dbReference type="AlphaFoldDB" id="A0A0E3PQ39"/>
<evidence type="ECO:0000313" key="2">
    <source>
        <dbReference type="EMBL" id="AKB37368.1"/>
    </source>
</evidence>
<reference evidence="2 3" key="1">
    <citation type="submission" date="2014-07" db="EMBL/GenBank/DDBJ databases">
        <title>Methanogenic archaea and the global carbon cycle.</title>
        <authorList>
            <person name="Henriksen J.R."/>
            <person name="Luke J."/>
            <person name="Reinhart S."/>
            <person name="Benedict M.N."/>
            <person name="Youngblut N.D."/>
            <person name="Metcalf M.E."/>
            <person name="Whitaker R.J."/>
            <person name="Metcalf W.W."/>
        </authorList>
    </citation>
    <scope>NUCLEOTIDE SEQUENCE [LARGE SCALE GENOMIC DNA]</scope>
    <source>
        <strain evidence="2 3">C2J</strain>
    </source>
</reference>
<evidence type="ECO:0000313" key="3">
    <source>
        <dbReference type="Proteomes" id="UP000033123"/>
    </source>
</evidence>
<evidence type="ECO:0000256" key="1">
    <source>
        <dbReference type="SAM" id="MobiDB-lite"/>
    </source>
</evidence>
<dbReference type="HOGENOM" id="CLU_2067848_0_0_2"/>
<gene>
    <name evidence="2" type="ORF">MSSAC_2778</name>
</gene>
<protein>
    <submittedName>
        <fullName evidence="2">Uncharacterized protein</fullName>
    </submittedName>
</protein>
<accession>A0A0E3PQ39</accession>
<dbReference type="PATRIC" id="fig|1434118.4.peg.3609"/>
<dbReference type="EMBL" id="CP009508">
    <property type="protein sequence ID" value="AKB37368.1"/>
    <property type="molecule type" value="Genomic_DNA"/>
</dbReference>
<proteinExistence type="predicted"/>
<dbReference type="Proteomes" id="UP000033123">
    <property type="component" value="Chromosome"/>
</dbReference>
<dbReference type="RefSeq" id="WP_048183651.1">
    <property type="nucleotide sequence ID" value="NZ_CP009508.1"/>
</dbReference>
<organism evidence="2 3">
    <name type="scientific">Methanosarcina siciliae C2J</name>
    <dbReference type="NCBI Taxonomy" id="1434118"/>
    <lineage>
        <taxon>Archaea</taxon>
        <taxon>Methanobacteriati</taxon>
        <taxon>Methanobacteriota</taxon>
        <taxon>Stenosarchaea group</taxon>
        <taxon>Methanomicrobia</taxon>
        <taxon>Methanosarcinales</taxon>
        <taxon>Methanosarcinaceae</taxon>
        <taxon>Methanosarcina</taxon>
    </lineage>
</organism>
<dbReference type="GeneID" id="24872438"/>
<name>A0A0E3PQ39_9EURY</name>